<dbReference type="PROSITE" id="PS51387">
    <property type="entry name" value="FAD_PCMH"/>
    <property type="match status" value="1"/>
</dbReference>
<accession>A0A0U1MAW8</accession>
<dbReference type="OrthoDB" id="2151789at2759"/>
<feature type="domain" description="FAD-binding PCMH-type" evidence="6">
    <location>
        <begin position="113"/>
        <end position="285"/>
    </location>
</feature>
<dbReference type="PANTHER" id="PTHR42973">
    <property type="entry name" value="BINDING OXIDOREDUCTASE, PUTATIVE (AFU_ORTHOLOGUE AFUA_1G17690)-RELATED"/>
    <property type="match status" value="1"/>
</dbReference>
<dbReference type="InterPro" id="IPR016169">
    <property type="entry name" value="FAD-bd_PCMH_sub2"/>
</dbReference>
<proteinExistence type="inferred from homology"/>
<dbReference type="GO" id="GO:0071949">
    <property type="term" value="F:FAD binding"/>
    <property type="evidence" value="ECO:0007669"/>
    <property type="project" value="InterPro"/>
</dbReference>
<dbReference type="EMBL" id="CVMT01000011">
    <property type="protein sequence ID" value="CRG92076.1"/>
    <property type="molecule type" value="Genomic_DNA"/>
</dbReference>
<dbReference type="GO" id="GO:0016491">
    <property type="term" value="F:oxidoreductase activity"/>
    <property type="evidence" value="ECO:0007669"/>
    <property type="project" value="UniProtKB-KW"/>
</dbReference>
<dbReference type="PANTHER" id="PTHR42973:SF54">
    <property type="entry name" value="FAD-BINDING PCMH-TYPE DOMAIN-CONTAINING PROTEIN"/>
    <property type="match status" value="1"/>
</dbReference>
<dbReference type="SUPFAM" id="SSF56176">
    <property type="entry name" value="FAD-binding/transporter-associated domain-like"/>
    <property type="match status" value="1"/>
</dbReference>
<sequence length="544" mass="58038">MLLRWILPCLAASVPIAGATSVAAQLDSVLSRLVKNESVANTKRGVEKDTQDDAASLQALLQDNWSAIDQLGQESIPAIASCAISKILFRHGYVDAKTGNYTASEEVNWSTGCWEPAACFVSPETTLQTALLLAIIKVTGSKFSIRSHGHLPNPGFASIDDSGVLIDLRKLSDVSVSDDKSIVSAGAGSTWGDVYDAVDPLGLYAVGTRYLGVGVGGSILGGGIPIIPSLYGLACDNVKNFEVVLGDLTVVNANENEHPDLYKALKGGGSNFGIVTRFDVYTVPLHNIWYKTISLPATAYKQILAAIVDTQNRMEDDSKSGIIIQAAFGVFQITYLYADHVGATPAAFQPIDNLLTKLNGTVSVPATNTTALSFSASVSAPEADGYREAAGVSSLVDLDLYTKVYEYFDTAQYYSNSTGTGMALVIQQYGKAAVEAGNLHGGNLFNLSPVAQNWWDLLVEWANPADGAASHEALFGLVDYINEQSKQAGKFLPYVFPNTADGSQDVMGSYGQDSLARLRAASKKYDPDQVFQTLQNDGWLVNKA</sequence>
<keyword evidence="8" id="KW-1185">Reference proteome</keyword>
<protein>
    <submittedName>
        <fullName evidence="7">Bifunctional solanapyrone synthase</fullName>
    </submittedName>
</protein>
<name>A0A0U1MAW8_TALIS</name>
<evidence type="ECO:0000313" key="7">
    <source>
        <dbReference type="EMBL" id="CRG92076.1"/>
    </source>
</evidence>
<feature type="chain" id="PRO_5006711737" evidence="5">
    <location>
        <begin position="20"/>
        <end position="544"/>
    </location>
</feature>
<dbReference type="InterPro" id="IPR016166">
    <property type="entry name" value="FAD-bd_PCMH"/>
</dbReference>
<dbReference type="Pfam" id="PF01565">
    <property type="entry name" value="FAD_binding_4"/>
    <property type="match status" value="1"/>
</dbReference>
<comment type="similarity">
    <text evidence="1">Belongs to the oxygen-dependent FAD-linked oxidoreductase family.</text>
</comment>
<keyword evidence="3" id="KW-0274">FAD</keyword>
<evidence type="ECO:0000256" key="5">
    <source>
        <dbReference type="SAM" id="SignalP"/>
    </source>
</evidence>
<reference evidence="7 8" key="1">
    <citation type="submission" date="2015-04" db="EMBL/GenBank/DDBJ databases">
        <authorList>
            <person name="Syromyatnikov M.Y."/>
            <person name="Popov V.N."/>
        </authorList>
    </citation>
    <scope>NUCLEOTIDE SEQUENCE [LARGE SCALE GENOMIC DNA]</scope>
    <source>
        <strain evidence="7">WF-38-12</strain>
    </source>
</reference>
<dbReference type="InterPro" id="IPR006094">
    <property type="entry name" value="Oxid_FAD_bind_N"/>
</dbReference>
<dbReference type="InterPro" id="IPR036318">
    <property type="entry name" value="FAD-bd_PCMH-like_sf"/>
</dbReference>
<evidence type="ECO:0000259" key="6">
    <source>
        <dbReference type="PROSITE" id="PS51387"/>
    </source>
</evidence>
<gene>
    <name evidence="7" type="ORF">PISL3812_09131</name>
</gene>
<dbReference type="OMA" id="NIFAQFP"/>
<evidence type="ECO:0000313" key="8">
    <source>
        <dbReference type="Proteomes" id="UP000054383"/>
    </source>
</evidence>
<organism evidence="7 8">
    <name type="scientific">Talaromyces islandicus</name>
    <name type="common">Penicillium islandicum</name>
    <dbReference type="NCBI Taxonomy" id="28573"/>
    <lineage>
        <taxon>Eukaryota</taxon>
        <taxon>Fungi</taxon>
        <taxon>Dikarya</taxon>
        <taxon>Ascomycota</taxon>
        <taxon>Pezizomycotina</taxon>
        <taxon>Eurotiomycetes</taxon>
        <taxon>Eurotiomycetidae</taxon>
        <taxon>Eurotiales</taxon>
        <taxon>Trichocomaceae</taxon>
        <taxon>Talaromyces</taxon>
        <taxon>Talaromyces sect. Islandici</taxon>
    </lineage>
</organism>
<dbReference type="Proteomes" id="UP000054383">
    <property type="component" value="Unassembled WGS sequence"/>
</dbReference>
<evidence type="ECO:0000256" key="1">
    <source>
        <dbReference type="ARBA" id="ARBA00005466"/>
    </source>
</evidence>
<evidence type="ECO:0000256" key="3">
    <source>
        <dbReference type="ARBA" id="ARBA00022827"/>
    </source>
</evidence>
<dbReference type="STRING" id="28573.A0A0U1MAW8"/>
<dbReference type="InterPro" id="IPR050416">
    <property type="entry name" value="FAD-linked_Oxidoreductase"/>
</dbReference>
<keyword evidence="2" id="KW-0285">Flavoprotein</keyword>
<keyword evidence="4" id="KW-0560">Oxidoreductase</keyword>
<dbReference type="AlphaFoldDB" id="A0A0U1MAW8"/>
<evidence type="ECO:0000256" key="2">
    <source>
        <dbReference type="ARBA" id="ARBA00022630"/>
    </source>
</evidence>
<dbReference type="Gene3D" id="3.30.465.10">
    <property type="match status" value="1"/>
</dbReference>
<feature type="signal peptide" evidence="5">
    <location>
        <begin position="1"/>
        <end position="19"/>
    </location>
</feature>
<keyword evidence="5" id="KW-0732">Signal</keyword>
<evidence type="ECO:0000256" key="4">
    <source>
        <dbReference type="ARBA" id="ARBA00023002"/>
    </source>
</evidence>